<proteinExistence type="predicted"/>
<organism evidence="1 2">
    <name type="scientific">Spirochaeta isovalerica</name>
    <dbReference type="NCBI Taxonomy" id="150"/>
    <lineage>
        <taxon>Bacteria</taxon>
        <taxon>Pseudomonadati</taxon>
        <taxon>Spirochaetota</taxon>
        <taxon>Spirochaetia</taxon>
        <taxon>Spirochaetales</taxon>
        <taxon>Spirochaetaceae</taxon>
        <taxon>Spirochaeta</taxon>
    </lineage>
</organism>
<dbReference type="RefSeq" id="WP_184745983.1">
    <property type="nucleotide sequence ID" value="NZ_JACHGJ010000002.1"/>
</dbReference>
<evidence type="ECO:0000313" key="2">
    <source>
        <dbReference type="Proteomes" id="UP000587760"/>
    </source>
</evidence>
<evidence type="ECO:0000313" key="1">
    <source>
        <dbReference type="EMBL" id="MBB6480134.1"/>
    </source>
</evidence>
<sequence length="476" mass="53977">MKMTIFRVLLILSALISFPIILSGNSMTQPVVVSEISTEIDGSTKRSALLRKIDLFEGMRFDSLESLAEYMDSAVQDLVNMRVFEEVDYSIEKKDAQSESWEYKVSLHIKDSITFYPIPYPKYNSNTGGRLGLHLYYYNMFGTLIDGDLSGNIDIIKDEESGRITIPGWHITPLIEGIPIGNMDIDLKYSHKFITDSPRGDLVLPSEVILENTIIKKDSYHNDSVSAGTEISISDDFYYRMAPEIGFNYAVTGFKADQATGELVPYEATPGENPDLDIMYFNWNHSLGYDSVDWIGNFRNGFAAELKNTLTLSTDFLREAPLHFSSSIEGEVKYFWRINKHFDLSALAGAMISFNRRMEDLGSKIRGVRDEQLFGDKALFFSLDLSISAIDWDGIGELLIIPYFNLGYVRNDMIRDYEMNFAEKDSFVYGTGLDVVLYIDKLNALTLRGTVGIDLGQYNWDSGDKWEIDIDTSLSY</sequence>
<comment type="caution">
    <text evidence="1">The sequence shown here is derived from an EMBL/GenBank/DDBJ whole genome shotgun (WGS) entry which is preliminary data.</text>
</comment>
<dbReference type="Proteomes" id="UP000587760">
    <property type="component" value="Unassembled WGS sequence"/>
</dbReference>
<dbReference type="AlphaFoldDB" id="A0A841R4R9"/>
<name>A0A841R4R9_9SPIO</name>
<reference evidence="1 2" key="1">
    <citation type="submission" date="2020-08" db="EMBL/GenBank/DDBJ databases">
        <title>Genomic Encyclopedia of Type Strains, Phase IV (KMG-IV): sequencing the most valuable type-strain genomes for metagenomic binning, comparative biology and taxonomic classification.</title>
        <authorList>
            <person name="Goeker M."/>
        </authorList>
    </citation>
    <scope>NUCLEOTIDE SEQUENCE [LARGE SCALE GENOMIC DNA]</scope>
    <source>
        <strain evidence="1 2">DSM 2461</strain>
    </source>
</reference>
<gene>
    <name evidence="1" type="ORF">HNR50_001792</name>
</gene>
<keyword evidence="2" id="KW-1185">Reference proteome</keyword>
<dbReference type="EMBL" id="JACHGJ010000002">
    <property type="protein sequence ID" value="MBB6480134.1"/>
    <property type="molecule type" value="Genomic_DNA"/>
</dbReference>
<protein>
    <submittedName>
        <fullName evidence="1">Outer membrane protein assembly factor BamA</fullName>
    </submittedName>
</protein>
<accession>A0A841R4R9</accession>